<keyword evidence="1" id="KW-0732">Signal</keyword>
<feature type="signal peptide" evidence="1">
    <location>
        <begin position="1"/>
        <end position="19"/>
    </location>
</feature>
<feature type="chain" id="PRO_5032709160" evidence="1">
    <location>
        <begin position="20"/>
        <end position="67"/>
    </location>
</feature>
<protein>
    <submittedName>
        <fullName evidence="2">Uncharacterized protein</fullName>
    </submittedName>
</protein>
<dbReference type="AlphaFoldDB" id="A0A821KUL3"/>
<evidence type="ECO:0000313" key="2">
    <source>
        <dbReference type="EMBL" id="CAF4742385.1"/>
    </source>
</evidence>
<comment type="caution">
    <text evidence="2">The sequence shown here is derived from an EMBL/GenBank/DDBJ whole genome shotgun (WGS) entry which is preliminary data.</text>
</comment>
<dbReference type="OrthoDB" id="8190180at2759"/>
<dbReference type="Proteomes" id="UP000663880">
    <property type="component" value="Unassembled WGS sequence"/>
</dbReference>
<proteinExistence type="predicted"/>
<dbReference type="EMBL" id="CAJOBZ010000001">
    <property type="protein sequence ID" value="CAF4742385.1"/>
    <property type="molecule type" value="Genomic_DNA"/>
</dbReference>
<evidence type="ECO:0000313" key="3">
    <source>
        <dbReference type="Proteomes" id="UP000663880"/>
    </source>
</evidence>
<keyword evidence="3" id="KW-1185">Reference proteome</keyword>
<gene>
    <name evidence="2" type="ORF">PMACD_LOCUS109</name>
</gene>
<sequence length="67" mass="7521">MRNIFLFVFAVAIITLTEATFKNIPFNGSIFGKRTASDIDTNHALIALCEITTETCEAWLNQILDNK</sequence>
<evidence type="ECO:0000256" key="1">
    <source>
        <dbReference type="SAM" id="SignalP"/>
    </source>
</evidence>
<organism evidence="2 3">
    <name type="scientific">Pieris macdunnoughi</name>
    <dbReference type="NCBI Taxonomy" id="345717"/>
    <lineage>
        <taxon>Eukaryota</taxon>
        <taxon>Metazoa</taxon>
        <taxon>Ecdysozoa</taxon>
        <taxon>Arthropoda</taxon>
        <taxon>Hexapoda</taxon>
        <taxon>Insecta</taxon>
        <taxon>Pterygota</taxon>
        <taxon>Neoptera</taxon>
        <taxon>Endopterygota</taxon>
        <taxon>Lepidoptera</taxon>
        <taxon>Glossata</taxon>
        <taxon>Ditrysia</taxon>
        <taxon>Papilionoidea</taxon>
        <taxon>Pieridae</taxon>
        <taxon>Pierinae</taxon>
        <taxon>Pieris</taxon>
    </lineage>
</organism>
<accession>A0A821KUL3</accession>
<name>A0A821KUL3_9NEOP</name>
<reference evidence="2" key="1">
    <citation type="submission" date="2021-02" db="EMBL/GenBank/DDBJ databases">
        <authorList>
            <person name="Steward A R."/>
        </authorList>
    </citation>
    <scope>NUCLEOTIDE SEQUENCE</scope>
</reference>